<dbReference type="InterPro" id="IPR016166">
    <property type="entry name" value="FAD-bd_PCMH"/>
</dbReference>
<evidence type="ECO:0000313" key="6">
    <source>
        <dbReference type="Proteomes" id="UP000185093"/>
    </source>
</evidence>
<dbReference type="RefSeq" id="WP_084532315.1">
    <property type="nucleotide sequence ID" value="NZ_FSQZ01000001.1"/>
</dbReference>
<dbReference type="InterPro" id="IPR016169">
    <property type="entry name" value="FAD-bd_PCMH_sub2"/>
</dbReference>
<keyword evidence="2" id="KW-0274">FAD</keyword>
<organism evidence="5 6">
    <name type="scientific">Acetomicrobium flavidum</name>
    <dbReference type="NCBI Taxonomy" id="49896"/>
    <lineage>
        <taxon>Bacteria</taxon>
        <taxon>Thermotogati</taxon>
        <taxon>Synergistota</taxon>
        <taxon>Synergistia</taxon>
        <taxon>Synergistales</taxon>
        <taxon>Acetomicrobiaceae</taxon>
        <taxon>Acetomicrobium</taxon>
    </lineage>
</organism>
<dbReference type="Gene3D" id="3.30.43.10">
    <property type="entry name" value="Uridine Diphospho-n-acetylenolpyruvylglucosamine Reductase, domain 2"/>
    <property type="match status" value="1"/>
</dbReference>
<dbReference type="EMBL" id="FSQZ01000001">
    <property type="protein sequence ID" value="SIN75641.1"/>
    <property type="molecule type" value="Genomic_DNA"/>
</dbReference>
<dbReference type="Gene3D" id="3.30.465.10">
    <property type="match status" value="1"/>
</dbReference>
<keyword evidence="3" id="KW-0560">Oxidoreductase</keyword>
<dbReference type="SUPFAM" id="SSF55447">
    <property type="entry name" value="CO dehydrogenase flavoprotein C-terminal domain-like"/>
    <property type="match status" value="1"/>
</dbReference>
<proteinExistence type="predicted"/>
<evidence type="ECO:0000256" key="1">
    <source>
        <dbReference type="ARBA" id="ARBA00022630"/>
    </source>
</evidence>
<dbReference type="InterPro" id="IPR051312">
    <property type="entry name" value="Diverse_Substr_Oxidored"/>
</dbReference>
<dbReference type="InterPro" id="IPR002346">
    <property type="entry name" value="Mopterin_DH_FAD-bd"/>
</dbReference>
<dbReference type="PANTHER" id="PTHR42659">
    <property type="entry name" value="XANTHINE DEHYDROGENASE SUBUNIT C-RELATED"/>
    <property type="match status" value="1"/>
</dbReference>
<dbReference type="PANTHER" id="PTHR42659:SF2">
    <property type="entry name" value="XANTHINE DEHYDROGENASE SUBUNIT C-RELATED"/>
    <property type="match status" value="1"/>
</dbReference>
<dbReference type="SUPFAM" id="SSF56176">
    <property type="entry name" value="FAD-binding/transporter-associated domain-like"/>
    <property type="match status" value="1"/>
</dbReference>
<gene>
    <name evidence="5" type="ORF">SAMN05444368_1734</name>
</gene>
<evidence type="ECO:0000256" key="3">
    <source>
        <dbReference type="ARBA" id="ARBA00023002"/>
    </source>
</evidence>
<comment type="caution">
    <text evidence="5">The sequence shown here is derived from an EMBL/GenBank/DDBJ whole genome shotgun (WGS) entry which is preliminary data.</text>
</comment>
<evidence type="ECO:0000313" key="5">
    <source>
        <dbReference type="EMBL" id="SIN75641.1"/>
    </source>
</evidence>
<accession>A0ABY1JEY4</accession>
<evidence type="ECO:0000256" key="2">
    <source>
        <dbReference type="ARBA" id="ARBA00022827"/>
    </source>
</evidence>
<dbReference type="Pfam" id="PF00941">
    <property type="entry name" value="FAD_binding_5"/>
    <property type="match status" value="1"/>
</dbReference>
<dbReference type="Gene3D" id="3.30.390.50">
    <property type="entry name" value="CO dehydrogenase flavoprotein, C-terminal domain"/>
    <property type="match status" value="1"/>
</dbReference>
<keyword evidence="1" id="KW-0285">Flavoprotein</keyword>
<sequence length="288" mass="31342">MSLDIMNLMPKDKKELIECLSQMNEDTRFVAGGTDVLPSLEGGLKKFTYIDITHVSDMDAIKVTEDKVIVGATATFSDIARNQFIRTYAQALSMAASQIGSVQIRNRATIGGNVANASPAADSLPALALLNSEVEILGPNGQSKMISVLDVIEDVGVSALRPYEVIWAFHIPIRPHVRSAFVKIGSRKRVTISRLNLAISAKFSGEGLSDVNVCLGTLGPRPLLIANIDRDFKGISTKDFPIDFFLNLLTNVVDLAIPNRPSRAYKRTAVRGLGIDVLDVLFGRRCML</sequence>
<name>A0ABY1JEY4_9BACT</name>
<evidence type="ECO:0000259" key="4">
    <source>
        <dbReference type="PROSITE" id="PS51387"/>
    </source>
</evidence>
<dbReference type="PROSITE" id="PS51387">
    <property type="entry name" value="FAD_PCMH"/>
    <property type="match status" value="1"/>
</dbReference>
<dbReference type="InterPro" id="IPR036318">
    <property type="entry name" value="FAD-bd_PCMH-like_sf"/>
</dbReference>
<dbReference type="Proteomes" id="UP000185093">
    <property type="component" value="Unassembled WGS sequence"/>
</dbReference>
<protein>
    <submittedName>
        <fullName evidence="5">Carbon-monoxide dehydrogenase medium subunit</fullName>
    </submittedName>
</protein>
<reference evidence="5 6" key="1">
    <citation type="submission" date="2016-11" db="EMBL/GenBank/DDBJ databases">
        <authorList>
            <person name="Varghese N."/>
            <person name="Submissions S."/>
        </authorList>
    </citation>
    <scope>NUCLEOTIDE SEQUENCE [LARGE SCALE GENOMIC DNA]</scope>
    <source>
        <strain evidence="5 6">DSM 20664</strain>
    </source>
</reference>
<dbReference type="InterPro" id="IPR036683">
    <property type="entry name" value="CO_DH_flav_C_dom_sf"/>
</dbReference>
<feature type="domain" description="FAD-binding PCMH-type" evidence="4">
    <location>
        <begin position="1"/>
        <end position="176"/>
    </location>
</feature>
<dbReference type="InterPro" id="IPR016167">
    <property type="entry name" value="FAD-bd_PCMH_sub1"/>
</dbReference>
<keyword evidence="6" id="KW-1185">Reference proteome</keyword>